<keyword evidence="5 7" id="KW-0520">NAD</keyword>
<dbReference type="SUPFAM" id="SSF52413">
    <property type="entry name" value="UDP-glucose/GDP-mannose dehydrogenase C-terminal domain"/>
    <property type="match status" value="1"/>
</dbReference>
<evidence type="ECO:0000256" key="8">
    <source>
        <dbReference type="SAM" id="MobiDB-lite"/>
    </source>
</evidence>
<dbReference type="InterPro" id="IPR014026">
    <property type="entry name" value="UDP-Glc/GDP-Man_DH_dimer"/>
</dbReference>
<name>A0ABQ2LMM6_9MICC</name>
<comment type="similarity">
    <text evidence="2 7">Belongs to the UDP-glucose/GDP-mannose dehydrogenase family.</text>
</comment>
<comment type="caution">
    <text evidence="10">The sequence shown here is derived from an EMBL/GenBank/DDBJ whole genome shotgun (WGS) entry which is preliminary data.</text>
</comment>
<dbReference type="SUPFAM" id="SSF51735">
    <property type="entry name" value="NAD(P)-binding Rossmann-fold domains"/>
    <property type="match status" value="1"/>
</dbReference>
<dbReference type="InterPro" id="IPR036220">
    <property type="entry name" value="UDP-Glc/GDP-Man_DH_C_sf"/>
</dbReference>
<dbReference type="PIRSF" id="PIRSF500134">
    <property type="entry name" value="UDPglc_DH_bac"/>
    <property type="match status" value="1"/>
</dbReference>
<dbReference type="PANTHER" id="PTHR43750:SF3">
    <property type="entry name" value="UDP-GLUCOSE 6-DEHYDROGENASE TUAD"/>
    <property type="match status" value="1"/>
</dbReference>
<evidence type="ECO:0000256" key="1">
    <source>
        <dbReference type="ARBA" id="ARBA00004701"/>
    </source>
</evidence>
<dbReference type="EC" id="1.1.1.22" evidence="3 7"/>
<evidence type="ECO:0000313" key="10">
    <source>
        <dbReference type="EMBL" id="GGO39850.1"/>
    </source>
</evidence>
<dbReference type="Gene3D" id="1.20.5.100">
    <property type="entry name" value="Cytochrome c1, transmembrane anchor, C-terminal"/>
    <property type="match status" value="1"/>
</dbReference>
<dbReference type="InterPro" id="IPR017476">
    <property type="entry name" value="UDP-Glc/GDP-Man"/>
</dbReference>
<dbReference type="InterPro" id="IPR014027">
    <property type="entry name" value="UDP-Glc/GDP-Man_DH_C"/>
</dbReference>
<dbReference type="Gene3D" id="3.40.50.720">
    <property type="entry name" value="NAD(P)-binding Rossmann-like Domain"/>
    <property type="match status" value="2"/>
</dbReference>
<dbReference type="SMART" id="SM00984">
    <property type="entry name" value="UDPG_MGDP_dh_C"/>
    <property type="match status" value="1"/>
</dbReference>
<dbReference type="Pfam" id="PF00984">
    <property type="entry name" value="UDPG_MGDP_dh"/>
    <property type="match status" value="1"/>
</dbReference>
<feature type="domain" description="UDP-glucose/GDP-mannose dehydrogenase C-terminal" evidence="9">
    <location>
        <begin position="386"/>
        <end position="487"/>
    </location>
</feature>
<dbReference type="EMBL" id="BMLQ01000001">
    <property type="protein sequence ID" value="GGO39850.1"/>
    <property type="molecule type" value="Genomic_DNA"/>
</dbReference>
<evidence type="ECO:0000256" key="3">
    <source>
        <dbReference type="ARBA" id="ARBA00012954"/>
    </source>
</evidence>
<sequence>MGHVTNPAIDAVQTEPAVRTGTAASTAPRPESAAGGGPPLRVSVVGTGYLGATHAACMAELGFEVLGLDIDQAKIDALTRGELPFHEPGLPELLTQHVQSGRLRFTTSYEEVGAWADVHFIGVGTPQKPGESAADLRFVDAAVRSLAEHITRDALIVGKSTVPVGTAARLKDLLASTRQAAGLPGTVELAWNPEFLREGYAVKDTLTPDRLVAGVESAHAEDILRQVYAKSLAEGTPWIATDFETAELVKVAANAFLATKISFINAFSEITEQVGGDIGTLADAIGHDPRIGRKFLNAGVGFGGGCLPKDIRALQARVSELGLDRTMRFLAEMDDINLRRRDRVVDLAVQVLSHSLHGSVRVAGADGAGSVPSPAAVEILNGAKIAILGVTFKPNSDDVRDSPALDVANRLYTAGAEVAVYDPKGNANAAKRFPRLGYVNTLAKAVIGADLLILLTEWDEFRQMDPEDIGRLMDRRTLIDARNVLDPSPWHAAGFTHAALGHRFAPDSSG</sequence>
<accession>A0ABQ2LMM6</accession>
<protein>
    <recommendedName>
        <fullName evidence="3 7">UDP-glucose 6-dehydrogenase</fullName>
        <ecNumber evidence="3 7">1.1.1.22</ecNumber>
    </recommendedName>
</protein>
<dbReference type="InterPro" id="IPR028357">
    <property type="entry name" value="UDPglc_DH_bac"/>
</dbReference>
<evidence type="ECO:0000256" key="2">
    <source>
        <dbReference type="ARBA" id="ARBA00006601"/>
    </source>
</evidence>
<dbReference type="InterPro" id="IPR001732">
    <property type="entry name" value="UDP-Glc/GDP-Man_DH_N"/>
</dbReference>
<evidence type="ECO:0000256" key="7">
    <source>
        <dbReference type="PIRNR" id="PIRNR000124"/>
    </source>
</evidence>
<evidence type="ECO:0000313" key="11">
    <source>
        <dbReference type="Proteomes" id="UP000642509"/>
    </source>
</evidence>
<dbReference type="InterPro" id="IPR036291">
    <property type="entry name" value="NAD(P)-bd_dom_sf"/>
</dbReference>
<keyword evidence="4 7" id="KW-0560">Oxidoreductase</keyword>
<dbReference type="PIRSF" id="PIRSF000124">
    <property type="entry name" value="UDPglc_GDPman_dh"/>
    <property type="match status" value="1"/>
</dbReference>
<dbReference type="Pfam" id="PF03721">
    <property type="entry name" value="UDPG_MGDP_dh_N"/>
    <property type="match status" value="1"/>
</dbReference>
<evidence type="ECO:0000256" key="5">
    <source>
        <dbReference type="ARBA" id="ARBA00023027"/>
    </source>
</evidence>
<dbReference type="PANTHER" id="PTHR43750">
    <property type="entry name" value="UDP-GLUCOSE 6-DEHYDROGENASE TUAD"/>
    <property type="match status" value="1"/>
</dbReference>
<evidence type="ECO:0000259" key="9">
    <source>
        <dbReference type="SMART" id="SM00984"/>
    </source>
</evidence>
<dbReference type="Pfam" id="PF03720">
    <property type="entry name" value="UDPG_MGDP_dh_C"/>
    <property type="match status" value="1"/>
</dbReference>
<evidence type="ECO:0000256" key="6">
    <source>
        <dbReference type="ARBA" id="ARBA00047473"/>
    </source>
</evidence>
<dbReference type="Proteomes" id="UP000642509">
    <property type="component" value="Unassembled WGS sequence"/>
</dbReference>
<reference evidence="11" key="1">
    <citation type="journal article" date="2019" name="Int. J. Syst. Evol. Microbiol.">
        <title>The Global Catalogue of Microorganisms (GCM) 10K type strain sequencing project: providing services to taxonomists for standard genome sequencing and annotation.</title>
        <authorList>
            <consortium name="The Broad Institute Genomics Platform"/>
            <consortium name="The Broad Institute Genome Sequencing Center for Infectious Disease"/>
            <person name="Wu L."/>
            <person name="Ma J."/>
        </authorList>
    </citation>
    <scope>NUCLEOTIDE SEQUENCE [LARGE SCALE GENOMIC DNA]</scope>
    <source>
        <strain evidence="11">CGMCC 1.7064</strain>
    </source>
</reference>
<comment type="catalytic activity">
    <reaction evidence="6 7">
        <text>UDP-alpha-D-glucose + 2 NAD(+) + H2O = UDP-alpha-D-glucuronate + 2 NADH + 3 H(+)</text>
        <dbReference type="Rhea" id="RHEA:23596"/>
        <dbReference type="ChEBI" id="CHEBI:15377"/>
        <dbReference type="ChEBI" id="CHEBI:15378"/>
        <dbReference type="ChEBI" id="CHEBI:57540"/>
        <dbReference type="ChEBI" id="CHEBI:57945"/>
        <dbReference type="ChEBI" id="CHEBI:58052"/>
        <dbReference type="ChEBI" id="CHEBI:58885"/>
        <dbReference type="EC" id="1.1.1.22"/>
    </reaction>
</comment>
<dbReference type="SUPFAM" id="SSF48179">
    <property type="entry name" value="6-phosphogluconate dehydrogenase C-terminal domain-like"/>
    <property type="match status" value="1"/>
</dbReference>
<organism evidence="10 11">
    <name type="scientific">Citricoccus zhacaiensis</name>
    <dbReference type="NCBI Taxonomy" id="489142"/>
    <lineage>
        <taxon>Bacteria</taxon>
        <taxon>Bacillati</taxon>
        <taxon>Actinomycetota</taxon>
        <taxon>Actinomycetes</taxon>
        <taxon>Micrococcales</taxon>
        <taxon>Micrococcaceae</taxon>
        <taxon>Citricoccus</taxon>
    </lineage>
</organism>
<proteinExistence type="inferred from homology"/>
<gene>
    <name evidence="10" type="ORF">GCM10010977_01180</name>
</gene>
<evidence type="ECO:0000256" key="4">
    <source>
        <dbReference type="ARBA" id="ARBA00023002"/>
    </source>
</evidence>
<dbReference type="NCBIfam" id="TIGR03026">
    <property type="entry name" value="NDP-sugDHase"/>
    <property type="match status" value="1"/>
</dbReference>
<comment type="pathway">
    <text evidence="1">Nucleotide-sugar biosynthesis; UDP-alpha-D-glucuronate biosynthesis; UDP-alpha-D-glucuronate from UDP-alpha-D-glucose: step 1/1.</text>
</comment>
<dbReference type="InterPro" id="IPR008927">
    <property type="entry name" value="6-PGluconate_DH-like_C_sf"/>
</dbReference>
<keyword evidence="11" id="KW-1185">Reference proteome</keyword>
<feature type="region of interest" description="Disordered" evidence="8">
    <location>
        <begin position="1"/>
        <end position="39"/>
    </location>
</feature>